<dbReference type="GO" id="GO:0004081">
    <property type="term" value="F:bis(5'-nucleosyl)-tetraphosphatase (asymmetrical) activity"/>
    <property type="evidence" value="ECO:0007669"/>
    <property type="project" value="TreeGrafter"/>
</dbReference>
<dbReference type="Proteomes" id="UP000033038">
    <property type="component" value="Chromosome"/>
</dbReference>
<dbReference type="InterPro" id="IPR000086">
    <property type="entry name" value="NUDIX_hydrolase_dom"/>
</dbReference>
<dbReference type="PROSITE" id="PS51462">
    <property type="entry name" value="NUDIX"/>
    <property type="match status" value="1"/>
</dbReference>
<dbReference type="Gene3D" id="3.90.79.10">
    <property type="entry name" value="Nucleoside Triphosphate Pyrophosphohydrolase"/>
    <property type="match status" value="1"/>
</dbReference>
<organism evidence="3 4">
    <name type="scientific">Methanosarcina barkeri str. Wiesmoor</name>
    <dbReference type="NCBI Taxonomy" id="1434109"/>
    <lineage>
        <taxon>Archaea</taxon>
        <taxon>Methanobacteriati</taxon>
        <taxon>Methanobacteriota</taxon>
        <taxon>Stenosarchaea group</taxon>
        <taxon>Methanomicrobia</taxon>
        <taxon>Methanosarcinales</taxon>
        <taxon>Methanosarcinaceae</taxon>
        <taxon>Methanosarcina</taxon>
    </lineage>
</organism>
<protein>
    <submittedName>
        <fullName evidence="3">MutT-like protein</fullName>
    </submittedName>
</protein>
<dbReference type="PATRIC" id="fig|1434109.4.peg.2779"/>
<evidence type="ECO:0000259" key="2">
    <source>
        <dbReference type="PROSITE" id="PS51462"/>
    </source>
</evidence>
<dbReference type="GO" id="GO:0006167">
    <property type="term" value="P:AMP biosynthetic process"/>
    <property type="evidence" value="ECO:0007669"/>
    <property type="project" value="TreeGrafter"/>
</dbReference>
<name>A0A0E3QMX6_METBA</name>
<dbReference type="InterPro" id="IPR020084">
    <property type="entry name" value="NUDIX_hydrolase_CS"/>
</dbReference>
<dbReference type="InterPro" id="IPR051325">
    <property type="entry name" value="Nudix_hydrolase_domain"/>
</dbReference>
<evidence type="ECO:0000313" key="3">
    <source>
        <dbReference type="EMBL" id="AKB51412.1"/>
    </source>
</evidence>
<sequence length="152" mass="17756">MLVHPGGPFWAKKDYGVWSIPKGLPEGHEIPLDTAKREFKEETGFEVDGEFIDLGELNQSRKKIVHTWALEKDLDITNVVSNTFPLEWPKNSGKVHEYPEVDRAGWFDIELAKKKIRKEQIGFIDKLMGIINYSQKEEHLDKEKRYRQTTLF</sequence>
<dbReference type="CDD" id="cd04662">
    <property type="entry name" value="NUDIX_Hydrolase"/>
    <property type="match status" value="1"/>
</dbReference>
<feature type="domain" description="Nudix hydrolase" evidence="2">
    <location>
        <begin position="1"/>
        <end position="129"/>
    </location>
</feature>
<dbReference type="InterPro" id="IPR015797">
    <property type="entry name" value="NUDIX_hydrolase-like_dom_sf"/>
</dbReference>
<dbReference type="GO" id="GO:0006754">
    <property type="term" value="P:ATP biosynthetic process"/>
    <property type="evidence" value="ECO:0007669"/>
    <property type="project" value="TreeGrafter"/>
</dbReference>
<evidence type="ECO:0000313" key="4">
    <source>
        <dbReference type="Proteomes" id="UP000033038"/>
    </source>
</evidence>
<dbReference type="PROSITE" id="PS00893">
    <property type="entry name" value="NUDIX_BOX"/>
    <property type="match status" value="1"/>
</dbReference>
<dbReference type="EMBL" id="CP009526">
    <property type="protein sequence ID" value="AKB51412.1"/>
    <property type="molecule type" value="Genomic_DNA"/>
</dbReference>
<evidence type="ECO:0000256" key="1">
    <source>
        <dbReference type="ARBA" id="ARBA00022801"/>
    </source>
</evidence>
<accession>A0A0E3QMX6</accession>
<dbReference type="HOGENOM" id="CLU_118065_0_0_2"/>
<dbReference type="PANTHER" id="PTHR21340:SF7">
    <property type="entry name" value="NUDIX HYDROLASE DOMAIN-CONTAINING PROTEIN"/>
    <property type="match status" value="1"/>
</dbReference>
<gene>
    <name evidence="3" type="ORF">MSBRW_2159</name>
</gene>
<dbReference type="Pfam" id="PF00293">
    <property type="entry name" value="NUDIX"/>
    <property type="match status" value="1"/>
</dbReference>
<dbReference type="KEGG" id="mbw:MSBRW_2159"/>
<keyword evidence="1" id="KW-0378">Hydrolase</keyword>
<dbReference type="PANTHER" id="PTHR21340">
    <property type="entry name" value="DIADENOSINE 5,5-P1,P4-TETRAPHOSPHATE PYROPHOSPHOHYDROLASE MUTT"/>
    <property type="match status" value="1"/>
</dbReference>
<proteinExistence type="predicted"/>
<reference evidence="3 4" key="1">
    <citation type="submission" date="2014-07" db="EMBL/GenBank/DDBJ databases">
        <title>Methanogenic archaea and the global carbon cycle.</title>
        <authorList>
            <person name="Henriksen J.R."/>
            <person name="Luke J."/>
            <person name="Reinhart S."/>
            <person name="Benedict M.N."/>
            <person name="Youngblut N.D."/>
            <person name="Metcalf M.E."/>
            <person name="Whitaker R.J."/>
            <person name="Metcalf W.W."/>
        </authorList>
    </citation>
    <scope>NUCLEOTIDE SEQUENCE [LARGE SCALE GENOMIC DNA]</scope>
    <source>
        <strain evidence="3 4">Wiesmoor</strain>
    </source>
</reference>
<dbReference type="AlphaFoldDB" id="A0A0E3QMX6"/>
<dbReference type="SUPFAM" id="SSF55811">
    <property type="entry name" value="Nudix"/>
    <property type="match status" value="1"/>
</dbReference>